<dbReference type="Proteomes" id="UP000184335">
    <property type="component" value="Unassembled WGS sequence"/>
</dbReference>
<keyword evidence="7" id="KW-1185">Reference proteome</keyword>
<dbReference type="STRING" id="1118202.SAMN05443429_1044"/>
<dbReference type="InterPro" id="IPR040932">
    <property type="entry name" value="Csm4_C"/>
</dbReference>
<dbReference type="NCBIfam" id="TIGR01903">
    <property type="entry name" value="cas5_csm4"/>
    <property type="match status" value="1"/>
</dbReference>
<gene>
    <name evidence="6" type="ORF">SAMN05443429_1044</name>
</gene>
<evidence type="ECO:0000259" key="5">
    <source>
        <dbReference type="Pfam" id="PF17953"/>
    </source>
</evidence>
<evidence type="ECO:0000313" key="7">
    <source>
        <dbReference type="Proteomes" id="UP000184335"/>
    </source>
</evidence>
<evidence type="ECO:0000313" key="6">
    <source>
        <dbReference type="EMBL" id="SHI73549.1"/>
    </source>
</evidence>
<evidence type="ECO:0000256" key="3">
    <source>
        <dbReference type="ARBA" id="ARBA00022884"/>
    </source>
</evidence>
<reference evidence="6 7" key="1">
    <citation type="submission" date="2016-11" db="EMBL/GenBank/DDBJ databases">
        <authorList>
            <person name="Jaros S."/>
            <person name="Januszkiewicz K."/>
            <person name="Wedrychowicz H."/>
        </authorList>
    </citation>
    <scope>NUCLEOTIDE SEQUENCE [LARGE SCALE GENOMIC DNA]</scope>
    <source>
        <strain evidence="6 7">DSM 25479</strain>
    </source>
</reference>
<keyword evidence="3" id="KW-0694">RNA-binding</keyword>
<dbReference type="GO" id="GO:0003723">
    <property type="term" value="F:RNA binding"/>
    <property type="evidence" value="ECO:0007669"/>
    <property type="project" value="UniProtKB-KW"/>
</dbReference>
<dbReference type="AlphaFoldDB" id="A0A1M6DKJ3"/>
<evidence type="ECO:0000256" key="4">
    <source>
        <dbReference type="ARBA" id="ARBA00023118"/>
    </source>
</evidence>
<feature type="domain" description="Csm4 C-terminal" evidence="5">
    <location>
        <begin position="250"/>
        <end position="330"/>
    </location>
</feature>
<accession>A0A1M6DKJ3</accession>
<sequence>MQAVILKCKPGYRFHLGEYAEHSATTLGQCSDILHSDVIFGAFISILAKNYPEKLEDFRGYFEEGKIKFSSGFFCVEKDEKFTYLLPKPIIANLVKFNNNDKEPKVDFKKFKKIKFISQGVYNAGTSVEEWLQSEGKFSQPSSETLFLSSEIPESVNFKLAEKTDSLKVKVRTTEDDGKLYSQTDLMILGDENHKVHWYFLLEETLDEADKDILTKCIGQLPFTGIGGERSTGCGKIDEVIFKDFETKENTGRKMLLSLAYPDANSAEKLEFYQTKKRGGMPYGNAKRLPVRLAVLEGAVLNEDLPQRIDDKEWKAERDYWKYSGALSIALPDYLDKNN</sequence>
<proteinExistence type="inferred from homology"/>
<dbReference type="InterPro" id="IPR005510">
    <property type="entry name" value="Csm4"/>
</dbReference>
<dbReference type="Pfam" id="PF17953">
    <property type="entry name" value="Csm4_C"/>
    <property type="match status" value="1"/>
</dbReference>
<comment type="similarity">
    <text evidence="1">Belongs to the CRISPR-associated Csm4 family.</text>
</comment>
<keyword evidence="4" id="KW-0051">Antiviral defense</keyword>
<protein>
    <recommendedName>
        <fullName evidence="2">CRISPR system Cms protein Csm4</fullName>
    </recommendedName>
</protein>
<organism evidence="6 7">
    <name type="scientific">Cruoricaptor ignavus</name>
    <dbReference type="NCBI Taxonomy" id="1118202"/>
    <lineage>
        <taxon>Bacteria</taxon>
        <taxon>Pseudomonadati</taxon>
        <taxon>Bacteroidota</taxon>
        <taxon>Flavobacteriia</taxon>
        <taxon>Flavobacteriales</taxon>
        <taxon>Weeksellaceae</taxon>
        <taxon>Cruoricaptor</taxon>
    </lineage>
</organism>
<dbReference type="GO" id="GO:0051607">
    <property type="term" value="P:defense response to virus"/>
    <property type="evidence" value="ECO:0007669"/>
    <property type="project" value="UniProtKB-KW"/>
</dbReference>
<evidence type="ECO:0000256" key="1">
    <source>
        <dbReference type="ARBA" id="ARBA00005772"/>
    </source>
</evidence>
<name>A0A1M6DKJ3_9FLAO</name>
<evidence type="ECO:0000256" key="2">
    <source>
        <dbReference type="ARBA" id="ARBA00016109"/>
    </source>
</evidence>
<dbReference type="EMBL" id="FQYI01000004">
    <property type="protein sequence ID" value="SHI73549.1"/>
    <property type="molecule type" value="Genomic_DNA"/>
</dbReference>